<dbReference type="AlphaFoldDB" id="A0A7D9H5U1"/>
<gene>
    <name evidence="2" type="ORF">JTBM06_V1_30038</name>
</gene>
<feature type="domain" description="TfoX N-terminal" evidence="1">
    <location>
        <begin position="20"/>
        <end position="103"/>
    </location>
</feature>
<reference evidence="2" key="1">
    <citation type="submission" date="2019-07" db="EMBL/GenBank/DDBJ databases">
        <authorList>
            <person name="Weber M."/>
            <person name="Kostadinov I."/>
            <person name="Kostadinov D I."/>
        </authorList>
    </citation>
    <scope>NUCLEOTIDE SEQUENCE</scope>
    <source>
        <strain evidence="2">Gfbio:sag-sample-m06:053724c1-46a9-4a36-b237-ea2bf867836b</strain>
    </source>
</reference>
<dbReference type="EMBL" id="LR633967">
    <property type="protein sequence ID" value="VUX55478.1"/>
    <property type="molecule type" value="Genomic_DNA"/>
</dbReference>
<evidence type="ECO:0000313" key="2">
    <source>
        <dbReference type="EMBL" id="VUX55478.1"/>
    </source>
</evidence>
<name>A0A7D9H5U1_9GAMM</name>
<dbReference type="SUPFAM" id="SSF159894">
    <property type="entry name" value="YgaC/TfoX-N like"/>
    <property type="match status" value="1"/>
</dbReference>
<protein>
    <recommendedName>
        <fullName evidence="1">TfoX N-terminal domain-containing protein</fullName>
    </recommendedName>
</protein>
<evidence type="ECO:0000259" key="1">
    <source>
        <dbReference type="Pfam" id="PF04993"/>
    </source>
</evidence>
<dbReference type="Pfam" id="PF04993">
    <property type="entry name" value="TfoX_N"/>
    <property type="match status" value="1"/>
</dbReference>
<proteinExistence type="predicted"/>
<sequence>MAQPYLEKLQQLLSDVDIECPDVASKHFFSGAAAYTNGHIFASLTPKGLALKFPESRCKIILANEFAEPLRYFDNSPVKRRYVLFPEYGKLEKNELKQYFLESKSAAAQDAT</sequence>
<organism evidence="2">
    <name type="scientific">uncultured Woeseiaceae bacterium</name>
    <dbReference type="NCBI Taxonomy" id="1983305"/>
    <lineage>
        <taxon>Bacteria</taxon>
        <taxon>Pseudomonadati</taxon>
        <taxon>Pseudomonadota</taxon>
        <taxon>Gammaproteobacteria</taxon>
        <taxon>Woeseiales</taxon>
        <taxon>Woeseiaceae</taxon>
        <taxon>environmental samples</taxon>
    </lineage>
</organism>
<accession>A0A7D9H5U1</accession>
<dbReference type="Gene3D" id="3.30.1460.30">
    <property type="entry name" value="YgaC/TfoX-N like chaperone"/>
    <property type="match status" value="1"/>
</dbReference>
<dbReference type="InterPro" id="IPR007076">
    <property type="entry name" value="TfoX_N"/>
</dbReference>